<dbReference type="EnsemblMetazoa" id="XM_050661872.1">
    <property type="protein sequence ID" value="XP_050517829.1"/>
    <property type="gene ID" value="LOC126892354"/>
</dbReference>
<dbReference type="Proteomes" id="UP001652700">
    <property type="component" value="Unplaced"/>
</dbReference>
<dbReference type="RefSeq" id="XP_050517829.1">
    <property type="nucleotide sequence ID" value="XM_050661872.1"/>
</dbReference>
<keyword evidence="3" id="KW-1185">Reference proteome</keyword>
<feature type="signal peptide" evidence="1">
    <location>
        <begin position="1"/>
        <end position="20"/>
    </location>
</feature>
<organism evidence="2 3">
    <name type="scientific">Diabrotica virgifera virgifera</name>
    <name type="common">western corn rootworm</name>
    <dbReference type="NCBI Taxonomy" id="50390"/>
    <lineage>
        <taxon>Eukaryota</taxon>
        <taxon>Metazoa</taxon>
        <taxon>Ecdysozoa</taxon>
        <taxon>Arthropoda</taxon>
        <taxon>Hexapoda</taxon>
        <taxon>Insecta</taxon>
        <taxon>Pterygota</taxon>
        <taxon>Neoptera</taxon>
        <taxon>Endopterygota</taxon>
        <taxon>Coleoptera</taxon>
        <taxon>Polyphaga</taxon>
        <taxon>Cucujiformia</taxon>
        <taxon>Chrysomeloidea</taxon>
        <taxon>Chrysomelidae</taxon>
        <taxon>Galerucinae</taxon>
        <taxon>Diabroticina</taxon>
        <taxon>Diabroticites</taxon>
        <taxon>Diabrotica</taxon>
    </lineage>
</organism>
<evidence type="ECO:0008006" key="4">
    <source>
        <dbReference type="Google" id="ProtNLM"/>
    </source>
</evidence>
<proteinExistence type="predicted"/>
<evidence type="ECO:0000313" key="3">
    <source>
        <dbReference type="Proteomes" id="UP001652700"/>
    </source>
</evidence>
<evidence type="ECO:0000313" key="2">
    <source>
        <dbReference type="EnsemblMetazoa" id="XP_050517829.1"/>
    </source>
</evidence>
<name>A0ABM5L5W5_DIAVI</name>
<accession>A0ABM5L5W5</accession>
<feature type="chain" id="PRO_5045233511" description="Secreted protein" evidence="1">
    <location>
        <begin position="21"/>
        <end position="100"/>
    </location>
</feature>
<evidence type="ECO:0000256" key="1">
    <source>
        <dbReference type="SAM" id="SignalP"/>
    </source>
</evidence>
<protein>
    <recommendedName>
        <fullName evidence="4">Secreted protein</fullName>
    </recommendedName>
</protein>
<reference evidence="2" key="1">
    <citation type="submission" date="2025-05" db="UniProtKB">
        <authorList>
            <consortium name="EnsemblMetazoa"/>
        </authorList>
    </citation>
    <scope>IDENTIFICATION</scope>
</reference>
<sequence length="100" mass="11433">MAKQMHIVCVWPVIVKFAAILQQSYLQLSMPTARQKKKNPMHVQMLQLCTFSGEKLMSFQAVRSECLLRSLNELKYKTALASCCSDMKMVSVDLFVCKNL</sequence>
<keyword evidence="1" id="KW-0732">Signal</keyword>
<dbReference type="GeneID" id="126892354"/>